<dbReference type="EMBL" id="KN880626">
    <property type="protein sequence ID" value="KIY64629.1"/>
    <property type="molecule type" value="Genomic_DNA"/>
</dbReference>
<dbReference type="AlphaFoldDB" id="A0A0D7B378"/>
<evidence type="ECO:0000313" key="1">
    <source>
        <dbReference type="EMBL" id="KIY64629.1"/>
    </source>
</evidence>
<protein>
    <submittedName>
        <fullName evidence="1">Uncharacterized protein</fullName>
    </submittedName>
</protein>
<dbReference type="Proteomes" id="UP000054007">
    <property type="component" value="Unassembled WGS sequence"/>
</dbReference>
<name>A0A0D7B378_9AGAR</name>
<dbReference type="OrthoDB" id="3002966at2759"/>
<evidence type="ECO:0000313" key="2">
    <source>
        <dbReference type="Proteomes" id="UP000054007"/>
    </source>
</evidence>
<reference evidence="1 2" key="1">
    <citation type="journal article" date="2015" name="Fungal Genet. Biol.">
        <title>Evolution of novel wood decay mechanisms in Agaricales revealed by the genome sequences of Fistulina hepatica and Cylindrobasidium torrendii.</title>
        <authorList>
            <person name="Floudas D."/>
            <person name="Held B.W."/>
            <person name="Riley R."/>
            <person name="Nagy L.G."/>
            <person name="Koehler G."/>
            <person name="Ransdell A.S."/>
            <person name="Younus H."/>
            <person name="Chow J."/>
            <person name="Chiniquy J."/>
            <person name="Lipzen A."/>
            <person name="Tritt A."/>
            <person name="Sun H."/>
            <person name="Haridas S."/>
            <person name="LaButti K."/>
            <person name="Ohm R.A."/>
            <person name="Kues U."/>
            <person name="Blanchette R.A."/>
            <person name="Grigoriev I.V."/>
            <person name="Minto R.E."/>
            <person name="Hibbett D.S."/>
        </authorList>
    </citation>
    <scope>NUCLEOTIDE SEQUENCE [LARGE SCALE GENOMIC DNA]</scope>
    <source>
        <strain evidence="1 2">FP15055 ss-10</strain>
    </source>
</reference>
<proteinExistence type="predicted"/>
<accession>A0A0D7B378</accession>
<organism evidence="1 2">
    <name type="scientific">Cylindrobasidium torrendii FP15055 ss-10</name>
    <dbReference type="NCBI Taxonomy" id="1314674"/>
    <lineage>
        <taxon>Eukaryota</taxon>
        <taxon>Fungi</taxon>
        <taxon>Dikarya</taxon>
        <taxon>Basidiomycota</taxon>
        <taxon>Agaricomycotina</taxon>
        <taxon>Agaricomycetes</taxon>
        <taxon>Agaricomycetidae</taxon>
        <taxon>Agaricales</taxon>
        <taxon>Marasmiineae</taxon>
        <taxon>Physalacriaceae</taxon>
        <taxon>Cylindrobasidium</taxon>
    </lineage>
</organism>
<gene>
    <name evidence="1" type="ORF">CYLTODRAFT_380599</name>
</gene>
<sequence length="228" mass="26002">MILPLEGASSSASTLTLLPDYATSENSVPPRYWTHERPSMPLTYTFNHYDELSENAMILRPPAELANPFSAPPPEYTVETSLQLNPFLPPSYRTRVHRIGKPPSLRKDWIGEFEIAMNNKRAVLMMGNLSLRLPKVFTPADRSNRHWVWKVLGIRLRWDCRQTLEDGTILCICFRLDRQETQLATFVPPPMTASPPLPDPALTVFPDGHEVFDHILMSSLVVSRYLTM</sequence>
<keyword evidence="2" id="KW-1185">Reference proteome</keyword>